<dbReference type="RefSeq" id="WP_012813425.1">
    <property type="nucleotide sequence ID" value="NC_013216.1"/>
</dbReference>
<dbReference type="HOGENOM" id="CLU_201058_0_0_9"/>
<name>C8VVA4_DESAS</name>
<reference evidence="1 2" key="1">
    <citation type="journal article" date="2009" name="Stand. Genomic Sci.">
        <title>Complete genome sequence of Desulfotomaculum acetoxidans type strain (5575).</title>
        <authorList>
            <person name="Spring S."/>
            <person name="Lapidus A."/>
            <person name="Schroder M."/>
            <person name="Gleim D."/>
            <person name="Sims D."/>
            <person name="Meincke L."/>
            <person name="Glavina Del Rio T."/>
            <person name="Tice H."/>
            <person name="Copeland A."/>
            <person name="Cheng J.F."/>
            <person name="Lucas S."/>
            <person name="Chen F."/>
            <person name="Nolan M."/>
            <person name="Bruce D."/>
            <person name="Goodwin L."/>
            <person name="Pitluck S."/>
            <person name="Ivanova N."/>
            <person name="Mavromatis K."/>
            <person name="Mikhailova N."/>
            <person name="Pati A."/>
            <person name="Chen A."/>
            <person name="Palaniappan K."/>
            <person name="Land M."/>
            <person name="Hauser L."/>
            <person name="Chang Y.J."/>
            <person name="Jeffries C.D."/>
            <person name="Chain P."/>
            <person name="Saunders E."/>
            <person name="Brettin T."/>
            <person name="Detter J.C."/>
            <person name="Goker M."/>
            <person name="Bristow J."/>
            <person name="Eisen J.A."/>
            <person name="Markowitz V."/>
            <person name="Hugenholtz P."/>
            <person name="Kyrpides N.C."/>
            <person name="Klenk H.P."/>
            <person name="Han C."/>
        </authorList>
    </citation>
    <scope>NUCLEOTIDE SEQUENCE [LARGE SCALE GENOMIC DNA]</scope>
    <source>
        <strain evidence="2">ATCC 49208 / DSM 771 / VKM B-1644</strain>
    </source>
</reference>
<keyword evidence="2" id="KW-1185">Reference proteome</keyword>
<dbReference type="EMBL" id="CP001720">
    <property type="protein sequence ID" value="ACV60973.1"/>
    <property type="molecule type" value="Genomic_DNA"/>
</dbReference>
<dbReference type="OrthoDB" id="1787370at2"/>
<dbReference type="Proteomes" id="UP000002217">
    <property type="component" value="Chromosome"/>
</dbReference>
<organism evidence="1 2">
    <name type="scientific">Desulfofarcimen acetoxidans (strain ATCC 49208 / DSM 771 / KCTC 5769 / VKM B-1644 / 5575)</name>
    <name type="common">Desulfotomaculum acetoxidans</name>
    <dbReference type="NCBI Taxonomy" id="485916"/>
    <lineage>
        <taxon>Bacteria</taxon>
        <taxon>Bacillati</taxon>
        <taxon>Bacillota</taxon>
        <taxon>Clostridia</taxon>
        <taxon>Eubacteriales</taxon>
        <taxon>Peptococcaceae</taxon>
        <taxon>Desulfofarcimen</taxon>
    </lineage>
</organism>
<accession>C8VVA4</accession>
<proteinExistence type="predicted"/>
<evidence type="ECO:0000313" key="1">
    <source>
        <dbReference type="EMBL" id="ACV60973.1"/>
    </source>
</evidence>
<dbReference type="KEGG" id="dae:Dtox_0008"/>
<sequence length="73" mass="8150">MQSSLKNNLQKIAQRKIVNINDYQKVDIVANDHTVEQIKKICQRTGLTISQVIEGIIRTALEDKNLTAVSGNS</sequence>
<evidence type="ECO:0000313" key="2">
    <source>
        <dbReference type="Proteomes" id="UP000002217"/>
    </source>
</evidence>
<dbReference type="AlphaFoldDB" id="C8VVA4"/>
<protein>
    <submittedName>
        <fullName evidence="1">Uncharacterized protein</fullName>
    </submittedName>
</protein>
<gene>
    <name evidence="1" type="ordered locus">Dtox_0008</name>
</gene>